<evidence type="ECO:0000256" key="1">
    <source>
        <dbReference type="SAM" id="MobiDB-lite"/>
    </source>
</evidence>
<accession>A0A1A9BBH9</accession>
<feature type="region of interest" description="Disordered" evidence="1">
    <location>
        <begin position="1"/>
        <end position="28"/>
    </location>
</feature>
<dbReference type="Proteomes" id="UP000199558">
    <property type="component" value="Unassembled WGS sequence"/>
</dbReference>
<dbReference type="PROSITE" id="PS50056">
    <property type="entry name" value="TYR_PHOSPHATASE_2"/>
    <property type="match status" value="1"/>
</dbReference>
<dbReference type="InterPro" id="IPR000387">
    <property type="entry name" value="Tyr_Pase_dom"/>
</dbReference>
<dbReference type="Gene3D" id="3.90.190.10">
    <property type="entry name" value="Protein tyrosine phosphatase superfamily"/>
    <property type="match status" value="1"/>
</dbReference>
<dbReference type="GO" id="GO:0004725">
    <property type="term" value="F:protein tyrosine phosphatase activity"/>
    <property type="evidence" value="ECO:0007669"/>
    <property type="project" value="InterPro"/>
</dbReference>
<protein>
    <submittedName>
        <fullName evidence="3">Protein-tyrosine phosphatase</fullName>
    </submittedName>
</protein>
<reference evidence="4" key="1">
    <citation type="submission" date="2016-06" db="EMBL/GenBank/DDBJ databases">
        <authorList>
            <person name="Varghese N."/>
            <person name="Submissions Spin"/>
        </authorList>
    </citation>
    <scope>NUCLEOTIDE SEQUENCE [LARGE SCALE GENOMIC DNA]</scope>
    <source>
        <strain evidence="4">DSM 45794</strain>
    </source>
</reference>
<dbReference type="Pfam" id="PF00102">
    <property type="entry name" value="Y_phosphatase"/>
    <property type="match status" value="1"/>
</dbReference>
<dbReference type="AlphaFoldDB" id="A0A1A9BBH9"/>
<evidence type="ECO:0000313" key="4">
    <source>
        <dbReference type="Proteomes" id="UP000199558"/>
    </source>
</evidence>
<dbReference type="InterPro" id="IPR000242">
    <property type="entry name" value="PTP_cat"/>
</dbReference>
<dbReference type="SUPFAM" id="SSF52799">
    <property type="entry name" value="(Phosphotyrosine protein) phosphatases II"/>
    <property type="match status" value="1"/>
</dbReference>
<evidence type="ECO:0000313" key="3">
    <source>
        <dbReference type="EMBL" id="SBT66421.1"/>
    </source>
</evidence>
<gene>
    <name evidence="3" type="ORF">GA0070622_3442</name>
</gene>
<name>A0A1A9BBH9_9ACTN</name>
<evidence type="ECO:0000259" key="2">
    <source>
        <dbReference type="PROSITE" id="PS50056"/>
    </source>
</evidence>
<sequence length="161" mass="17689">MSARRTRSGGHSRVRNTRQNDVVAPTRPWADPTGLLTLPGGAVVRGRRVAALGTPADFALLLAPGPDPAWPARRIDWPDFWVPRDRADALDALREGRRRAYAGERVEVACRGGIGRTGTALAALAVLDGLAPGPAVAWVRAHYHPRAVETPWQRWWLRRVD</sequence>
<organism evidence="3 4">
    <name type="scientific">Micromonospora sediminicola</name>
    <dbReference type="NCBI Taxonomy" id="946078"/>
    <lineage>
        <taxon>Bacteria</taxon>
        <taxon>Bacillati</taxon>
        <taxon>Actinomycetota</taxon>
        <taxon>Actinomycetes</taxon>
        <taxon>Micromonosporales</taxon>
        <taxon>Micromonosporaceae</taxon>
        <taxon>Micromonospora</taxon>
    </lineage>
</organism>
<keyword evidence="4" id="KW-1185">Reference proteome</keyword>
<feature type="domain" description="Tyrosine specific protein phosphatases" evidence="2">
    <location>
        <begin position="87"/>
        <end position="140"/>
    </location>
</feature>
<dbReference type="EMBL" id="FLRH01000003">
    <property type="protein sequence ID" value="SBT66421.1"/>
    <property type="molecule type" value="Genomic_DNA"/>
</dbReference>
<proteinExistence type="predicted"/>
<feature type="compositionally biased region" description="Basic residues" evidence="1">
    <location>
        <begin position="1"/>
        <end position="16"/>
    </location>
</feature>
<dbReference type="InterPro" id="IPR029021">
    <property type="entry name" value="Prot-tyrosine_phosphatase-like"/>
</dbReference>
<dbReference type="STRING" id="946078.GA0070622_3442"/>